<keyword evidence="3" id="KW-1185">Reference proteome</keyword>
<feature type="chain" id="PRO_5045198085" evidence="2">
    <location>
        <begin position="28"/>
        <end position="102"/>
    </location>
</feature>
<organism evidence="3 4">
    <name type="scientific">Vicugna pacos</name>
    <name type="common">Alpaca</name>
    <name type="synonym">Lama pacos</name>
    <dbReference type="NCBI Taxonomy" id="30538"/>
    <lineage>
        <taxon>Eukaryota</taxon>
        <taxon>Metazoa</taxon>
        <taxon>Chordata</taxon>
        <taxon>Craniata</taxon>
        <taxon>Vertebrata</taxon>
        <taxon>Euteleostomi</taxon>
        <taxon>Mammalia</taxon>
        <taxon>Eutheria</taxon>
        <taxon>Laurasiatheria</taxon>
        <taxon>Artiodactyla</taxon>
        <taxon>Tylopoda</taxon>
        <taxon>Camelidae</taxon>
        <taxon>Vicugna</taxon>
    </lineage>
</organism>
<dbReference type="KEGG" id="vpc:102545635"/>
<reference evidence="4" key="1">
    <citation type="submission" date="2025-08" db="UniProtKB">
        <authorList>
            <consortium name="RefSeq"/>
        </authorList>
    </citation>
    <scope>IDENTIFICATION</scope>
</reference>
<keyword evidence="1" id="KW-1133">Transmembrane helix</keyword>
<dbReference type="AlphaFoldDB" id="A0A6I9IUP6"/>
<dbReference type="GeneID" id="102545635"/>
<dbReference type="PANTHER" id="PTHR41687">
    <property type="entry name" value="SMALL INTEGRAL MEMBRANE PROTEIN 9"/>
    <property type="match status" value="1"/>
</dbReference>
<dbReference type="CTD" id="100132963"/>
<feature type="signal peptide" evidence="2">
    <location>
        <begin position="1"/>
        <end position="27"/>
    </location>
</feature>
<dbReference type="PANTHER" id="PTHR41687:SF1">
    <property type="entry name" value="SMALL INTEGRAL MEMBRANE PROTEIN 9"/>
    <property type="match status" value="1"/>
</dbReference>
<name>A0A6I9IUP6_VICPA</name>
<evidence type="ECO:0000313" key="3">
    <source>
        <dbReference type="Proteomes" id="UP001652581"/>
    </source>
</evidence>
<keyword evidence="1" id="KW-0812">Transmembrane</keyword>
<protein>
    <submittedName>
        <fullName evidence="4">Small integral membrane protein 9</fullName>
    </submittedName>
</protein>
<keyword evidence="1" id="KW-0472">Membrane</keyword>
<evidence type="ECO:0000256" key="1">
    <source>
        <dbReference type="SAM" id="Phobius"/>
    </source>
</evidence>
<feature type="transmembrane region" description="Helical" evidence="1">
    <location>
        <begin position="72"/>
        <end position="94"/>
    </location>
</feature>
<dbReference type="InterPro" id="IPR038853">
    <property type="entry name" value="Smim9"/>
</dbReference>
<evidence type="ECO:0000313" key="4">
    <source>
        <dbReference type="RefSeq" id="XP_006219437.2"/>
    </source>
</evidence>
<evidence type="ECO:0000256" key="2">
    <source>
        <dbReference type="SAM" id="SignalP"/>
    </source>
</evidence>
<keyword evidence="2" id="KW-0732">Signal</keyword>
<dbReference type="Proteomes" id="UP001652581">
    <property type="component" value="Chromosome X"/>
</dbReference>
<gene>
    <name evidence="4" type="primary">SMIM9</name>
</gene>
<accession>A0A6I9IUP6</accession>
<dbReference type="RefSeq" id="XP_006219437.2">
    <property type="nucleotide sequence ID" value="XM_006219375.2"/>
</dbReference>
<sequence length="102" mass="11174">MEPQQLLSVGFLLCSLTCLLLETVASSMLPLSAFGLQDKAGWNPGSRENHRSWLSNFGDYLWDLIKSSIPPAAILAFLITTAILGTLYCLTILIGEPVQSKY</sequence>
<dbReference type="InParanoid" id="A0A6I9IUP6"/>
<dbReference type="OrthoDB" id="9537610at2759"/>
<proteinExistence type="predicted"/>